<name>A0A2A6CWK3_PRIPA</name>
<gene>
    <name evidence="1" type="primary">WBGene00272073</name>
</gene>
<dbReference type="EnsemblMetazoa" id="PPA33704.1">
    <property type="protein sequence ID" value="PPA33704.1"/>
    <property type="gene ID" value="WBGene00272073"/>
</dbReference>
<dbReference type="PANTHER" id="PTHR13071">
    <property type="entry name" value="MITOCHONDRIAL 28S RIBOSOMAL PROTEIN S22"/>
    <property type="match status" value="1"/>
</dbReference>
<dbReference type="AlphaFoldDB" id="A0A2A6CWK3"/>
<protein>
    <submittedName>
        <fullName evidence="1">Uncharacterized protein</fullName>
    </submittedName>
</protein>
<keyword evidence="2" id="KW-1185">Reference proteome</keyword>
<organism evidence="1 2">
    <name type="scientific">Pristionchus pacificus</name>
    <name type="common">Parasitic nematode worm</name>
    <dbReference type="NCBI Taxonomy" id="54126"/>
    <lineage>
        <taxon>Eukaryota</taxon>
        <taxon>Metazoa</taxon>
        <taxon>Ecdysozoa</taxon>
        <taxon>Nematoda</taxon>
        <taxon>Chromadorea</taxon>
        <taxon>Rhabditida</taxon>
        <taxon>Rhabditina</taxon>
        <taxon>Diplogasteromorpha</taxon>
        <taxon>Diplogasteroidea</taxon>
        <taxon>Neodiplogasteridae</taxon>
        <taxon>Pristionchus</taxon>
    </lineage>
</organism>
<accession>A0A2A6CWK3</accession>
<proteinExistence type="predicted"/>
<dbReference type="PANTHER" id="PTHR13071:SF4">
    <property type="entry name" value="SMALL RIBOSOMAL SUBUNIT PROTEIN MS22"/>
    <property type="match status" value="1"/>
</dbReference>
<evidence type="ECO:0000313" key="1">
    <source>
        <dbReference type="EnsemblMetazoa" id="PPA33704.1"/>
    </source>
</evidence>
<dbReference type="Pfam" id="PF10245">
    <property type="entry name" value="MRP-S22"/>
    <property type="match status" value="1"/>
</dbReference>
<reference evidence="2" key="1">
    <citation type="journal article" date="2008" name="Nat. Genet.">
        <title>The Pristionchus pacificus genome provides a unique perspective on nematode lifestyle and parasitism.</title>
        <authorList>
            <person name="Dieterich C."/>
            <person name="Clifton S.W."/>
            <person name="Schuster L.N."/>
            <person name="Chinwalla A."/>
            <person name="Delehaunty K."/>
            <person name="Dinkelacker I."/>
            <person name="Fulton L."/>
            <person name="Fulton R."/>
            <person name="Godfrey J."/>
            <person name="Minx P."/>
            <person name="Mitreva M."/>
            <person name="Roeseler W."/>
            <person name="Tian H."/>
            <person name="Witte H."/>
            <person name="Yang S.P."/>
            <person name="Wilson R.K."/>
            <person name="Sommer R.J."/>
        </authorList>
    </citation>
    <scope>NUCLEOTIDE SEQUENCE [LARGE SCALE GENOMIC DNA]</scope>
    <source>
        <strain evidence="2">PS312</strain>
    </source>
</reference>
<dbReference type="Proteomes" id="UP000005239">
    <property type="component" value="Unassembled WGS sequence"/>
</dbReference>
<dbReference type="InterPro" id="IPR019374">
    <property type="entry name" value="Ribosomal_mS22"/>
</dbReference>
<dbReference type="OrthoDB" id="497541at2759"/>
<sequence length="134" mass="15384">MAAGDPIDRPFLRDVDQWMEQLYDCKQLSEQQVKMLFEQALARDEEIASFDHSKFVFTDITFYATDQDRTVVVREIDGTLRTATPDEHDRMNRVYYEKAHRLVNAPAVFSDTGDTTVLVCVLVLPFCSSYPPGL</sequence>
<accession>A0A8R1YN16</accession>
<evidence type="ECO:0000313" key="2">
    <source>
        <dbReference type="Proteomes" id="UP000005239"/>
    </source>
</evidence>
<reference evidence="1" key="2">
    <citation type="submission" date="2022-06" db="UniProtKB">
        <authorList>
            <consortium name="EnsemblMetazoa"/>
        </authorList>
    </citation>
    <scope>IDENTIFICATION</scope>
    <source>
        <strain evidence="1">PS312</strain>
    </source>
</reference>